<organism evidence="1 2">
    <name type="scientific">Smallanthus sonchifolius</name>
    <dbReference type="NCBI Taxonomy" id="185202"/>
    <lineage>
        <taxon>Eukaryota</taxon>
        <taxon>Viridiplantae</taxon>
        <taxon>Streptophyta</taxon>
        <taxon>Embryophyta</taxon>
        <taxon>Tracheophyta</taxon>
        <taxon>Spermatophyta</taxon>
        <taxon>Magnoliopsida</taxon>
        <taxon>eudicotyledons</taxon>
        <taxon>Gunneridae</taxon>
        <taxon>Pentapetalae</taxon>
        <taxon>asterids</taxon>
        <taxon>campanulids</taxon>
        <taxon>Asterales</taxon>
        <taxon>Asteraceae</taxon>
        <taxon>Asteroideae</taxon>
        <taxon>Heliantheae alliance</taxon>
        <taxon>Millerieae</taxon>
        <taxon>Smallanthus</taxon>
    </lineage>
</organism>
<sequence length="139" mass="16267">MLLSGEVLSGNISPWGAPVMFVKKKDGSMRMCIDYRELNKRTVREKEIPKTAFRMRYGHYEFRVMSFGLTNAPTAFMSMMNKMCRPMLDMSVIVFIDDILIYSKSEGDHACHLREVLETLQKENLYAKFSKYAFWLKEV</sequence>
<evidence type="ECO:0000313" key="2">
    <source>
        <dbReference type="Proteomes" id="UP001056120"/>
    </source>
</evidence>
<evidence type="ECO:0000313" key="1">
    <source>
        <dbReference type="EMBL" id="KAI3828161.1"/>
    </source>
</evidence>
<gene>
    <name evidence="1" type="ORF">L1987_02258</name>
</gene>
<comment type="caution">
    <text evidence="1">The sequence shown here is derived from an EMBL/GenBank/DDBJ whole genome shotgun (WGS) entry which is preliminary data.</text>
</comment>
<reference evidence="2" key="1">
    <citation type="journal article" date="2022" name="Mol. Ecol. Resour.">
        <title>The genomes of chicory, endive, great burdock and yacon provide insights into Asteraceae palaeo-polyploidization history and plant inulin production.</title>
        <authorList>
            <person name="Fan W."/>
            <person name="Wang S."/>
            <person name="Wang H."/>
            <person name="Wang A."/>
            <person name="Jiang F."/>
            <person name="Liu H."/>
            <person name="Zhao H."/>
            <person name="Xu D."/>
            <person name="Zhang Y."/>
        </authorList>
    </citation>
    <scope>NUCLEOTIDE SEQUENCE [LARGE SCALE GENOMIC DNA]</scope>
    <source>
        <strain evidence="2">cv. Yunnan</strain>
    </source>
</reference>
<accession>A0ACB9K7H5</accession>
<keyword evidence="2" id="KW-1185">Reference proteome</keyword>
<reference evidence="1 2" key="2">
    <citation type="journal article" date="2022" name="Mol. Ecol. Resour.">
        <title>The genomes of chicory, endive, great burdock and yacon provide insights into Asteraceae paleo-polyploidization history and plant inulin production.</title>
        <authorList>
            <person name="Fan W."/>
            <person name="Wang S."/>
            <person name="Wang H."/>
            <person name="Wang A."/>
            <person name="Jiang F."/>
            <person name="Liu H."/>
            <person name="Zhao H."/>
            <person name="Xu D."/>
            <person name="Zhang Y."/>
        </authorList>
    </citation>
    <scope>NUCLEOTIDE SEQUENCE [LARGE SCALE GENOMIC DNA]</scope>
    <source>
        <strain evidence="2">cv. Yunnan</strain>
        <tissue evidence="1">Leaves</tissue>
    </source>
</reference>
<proteinExistence type="predicted"/>
<name>A0ACB9K7H5_9ASTR</name>
<dbReference type="Proteomes" id="UP001056120">
    <property type="component" value="Linkage Group LG01"/>
</dbReference>
<protein>
    <submittedName>
        <fullName evidence="1">Uncharacterized protein</fullName>
    </submittedName>
</protein>
<dbReference type="EMBL" id="CM042018">
    <property type="protein sequence ID" value="KAI3828161.1"/>
    <property type="molecule type" value="Genomic_DNA"/>
</dbReference>